<protein>
    <recommendedName>
        <fullName evidence="5">Phytocyanin domain-containing protein</fullName>
    </recommendedName>
</protein>
<evidence type="ECO:0000256" key="2">
    <source>
        <dbReference type="SAM" id="SignalP"/>
    </source>
</evidence>
<gene>
    <name evidence="3" type="ORF">M407DRAFT_130736</name>
</gene>
<feature type="chain" id="PRO_5002168290" description="Phytocyanin domain-containing protein" evidence="2">
    <location>
        <begin position="21"/>
        <end position="453"/>
    </location>
</feature>
<organism evidence="3 4">
    <name type="scientific">Tulasnella calospora MUT 4182</name>
    <dbReference type="NCBI Taxonomy" id="1051891"/>
    <lineage>
        <taxon>Eukaryota</taxon>
        <taxon>Fungi</taxon>
        <taxon>Dikarya</taxon>
        <taxon>Basidiomycota</taxon>
        <taxon>Agaricomycotina</taxon>
        <taxon>Agaricomycetes</taxon>
        <taxon>Cantharellales</taxon>
        <taxon>Tulasnellaceae</taxon>
        <taxon>Tulasnella</taxon>
    </lineage>
</organism>
<evidence type="ECO:0000313" key="4">
    <source>
        <dbReference type="Proteomes" id="UP000054248"/>
    </source>
</evidence>
<dbReference type="SUPFAM" id="SSF49503">
    <property type="entry name" value="Cupredoxins"/>
    <property type="match status" value="1"/>
</dbReference>
<dbReference type="EMBL" id="KN823150">
    <property type="protein sequence ID" value="KIO21075.1"/>
    <property type="molecule type" value="Genomic_DNA"/>
</dbReference>
<evidence type="ECO:0000256" key="1">
    <source>
        <dbReference type="SAM" id="MobiDB-lite"/>
    </source>
</evidence>
<keyword evidence="4" id="KW-1185">Reference proteome</keyword>
<evidence type="ECO:0008006" key="5">
    <source>
        <dbReference type="Google" id="ProtNLM"/>
    </source>
</evidence>
<keyword evidence="2" id="KW-0732">Signal</keyword>
<evidence type="ECO:0000313" key="3">
    <source>
        <dbReference type="EMBL" id="KIO21075.1"/>
    </source>
</evidence>
<proteinExistence type="predicted"/>
<dbReference type="PANTHER" id="PTHR34883:SF15">
    <property type="entry name" value="EXTRACELLULAR SERINE-RICH PROTEIN"/>
    <property type="match status" value="1"/>
</dbReference>
<dbReference type="Gene3D" id="2.60.40.420">
    <property type="entry name" value="Cupredoxins - blue copper proteins"/>
    <property type="match status" value="1"/>
</dbReference>
<dbReference type="PANTHER" id="PTHR34883">
    <property type="entry name" value="SERINE-RICH PROTEIN, PUTATIVE-RELATED-RELATED"/>
    <property type="match status" value="1"/>
</dbReference>
<dbReference type="AlphaFoldDB" id="A0A0C3PZR1"/>
<dbReference type="STRING" id="1051891.A0A0C3PZR1"/>
<accession>A0A0C3PZR1</accession>
<dbReference type="OrthoDB" id="2331100at2759"/>
<name>A0A0C3PZR1_9AGAM</name>
<feature type="signal peptide" evidence="2">
    <location>
        <begin position="1"/>
        <end position="20"/>
    </location>
</feature>
<reference evidence="4" key="2">
    <citation type="submission" date="2015-01" db="EMBL/GenBank/DDBJ databases">
        <title>Evolutionary Origins and Diversification of the Mycorrhizal Mutualists.</title>
        <authorList>
            <consortium name="DOE Joint Genome Institute"/>
            <consortium name="Mycorrhizal Genomics Consortium"/>
            <person name="Kohler A."/>
            <person name="Kuo A."/>
            <person name="Nagy L.G."/>
            <person name="Floudas D."/>
            <person name="Copeland A."/>
            <person name="Barry K.W."/>
            <person name="Cichocki N."/>
            <person name="Veneault-Fourrey C."/>
            <person name="LaButti K."/>
            <person name="Lindquist E.A."/>
            <person name="Lipzen A."/>
            <person name="Lundell T."/>
            <person name="Morin E."/>
            <person name="Murat C."/>
            <person name="Riley R."/>
            <person name="Ohm R."/>
            <person name="Sun H."/>
            <person name="Tunlid A."/>
            <person name="Henrissat B."/>
            <person name="Grigoriev I.V."/>
            <person name="Hibbett D.S."/>
            <person name="Martin F."/>
        </authorList>
    </citation>
    <scope>NUCLEOTIDE SEQUENCE [LARGE SCALE GENOMIC DNA]</scope>
    <source>
        <strain evidence="4">MUT 4182</strain>
    </source>
</reference>
<feature type="compositionally biased region" description="Basic and acidic residues" evidence="1">
    <location>
        <begin position="83"/>
        <end position="101"/>
    </location>
</feature>
<feature type="region of interest" description="Disordered" evidence="1">
    <location>
        <begin position="83"/>
        <end position="117"/>
    </location>
</feature>
<dbReference type="Proteomes" id="UP000054248">
    <property type="component" value="Unassembled WGS sequence"/>
</dbReference>
<dbReference type="InterPro" id="IPR052953">
    <property type="entry name" value="Ser-rich/MCO-related"/>
</dbReference>
<dbReference type="InterPro" id="IPR008972">
    <property type="entry name" value="Cupredoxin"/>
</dbReference>
<reference evidence="3 4" key="1">
    <citation type="submission" date="2014-04" db="EMBL/GenBank/DDBJ databases">
        <authorList>
            <consortium name="DOE Joint Genome Institute"/>
            <person name="Kuo A."/>
            <person name="Girlanda M."/>
            <person name="Perotto S."/>
            <person name="Kohler A."/>
            <person name="Nagy L.G."/>
            <person name="Floudas D."/>
            <person name="Copeland A."/>
            <person name="Barry K.W."/>
            <person name="Cichocki N."/>
            <person name="Veneault-Fourrey C."/>
            <person name="LaButti K."/>
            <person name="Lindquist E.A."/>
            <person name="Lipzen A."/>
            <person name="Lundell T."/>
            <person name="Morin E."/>
            <person name="Murat C."/>
            <person name="Sun H."/>
            <person name="Tunlid A."/>
            <person name="Henrissat B."/>
            <person name="Grigoriev I.V."/>
            <person name="Hibbett D.S."/>
            <person name="Martin F."/>
            <person name="Nordberg H.P."/>
            <person name="Cantor M.N."/>
            <person name="Hua S.X."/>
        </authorList>
    </citation>
    <scope>NUCLEOTIDE SEQUENCE [LARGE SCALE GENOMIC DNA]</scope>
    <source>
        <strain evidence="3 4">MUT 4182</strain>
    </source>
</reference>
<feature type="compositionally biased region" description="Low complexity" evidence="1">
    <location>
        <begin position="102"/>
        <end position="117"/>
    </location>
</feature>
<dbReference type="HOGENOM" id="CLU_038599_0_0_1"/>
<sequence length="453" mass="47203">MAPIFSTFVALAAILSQVTAAPMMYPREDSAIGNEVAVSASGGVVRSDLKELASQTAYNGGNQYNYAATTTSTTEMAKETKMMKEDTTTEKMKEDTTEMMKETSTTEMMDETSTTEAAKETAYTTTAAAEYAMPTYGSGSSYWGGKGYNDCVQQCLAKFGQPAATYTANPVQETATPTENAGTGTTHTVIVAPTQGVLRYVPFAVNASIGDTVRFVWGAGPHTVTKSSALNPCNKSLDASFFTSGPQNKSFVFDQVVNDTNPTFFYCTVPNHCQKGMFGIINPPNAEPASVNSTVTVGSYMKSMVQTDSSMAALWSYVSNQTAGTSAENWGLNMDISSMPESQYSALAQNAMYTQLFYAANPGLVESGAGAADNGSGIVIPADITSTLQNLAAADPATSTYESVPAASTATSANANAAEASPAGSSYGNGSGRLASSTVLVGAIAVLASFVML</sequence>